<keyword evidence="4" id="KW-0206">Cytoskeleton</keyword>
<evidence type="ECO:0000256" key="4">
    <source>
        <dbReference type="ARBA" id="ARBA00023212"/>
    </source>
</evidence>
<dbReference type="Proteomes" id="UP000650467">
    <property type="component" value="Unassembled WGS sequence"/>
</dbReference>
<feature type="coiled-coil region" evidence="5">
    <location>
        <begin position="643"/>
        <end position="745"/>
    </location>
</feature>
<feature type="coiled-coil region" evidence="5">
    <location>
        <begin position="2840"/>
        <end position="2888"/>
    </location>
</feature>
<comment type="caution">
    <text evidence="7">The sequence shown here is derived from an EMBL/GenBank/DDBJ whole genome shotgun (WGS) entry which is preliminary data.</text>
</comment>
<feature type="region of interest" description="Disordered" evidence="6">
    <location>
        <begin position="780"/>
        <end position="837"/>
    </location>
</feature>
<keyword evidence="8" id="KW-1185">Reference proteome</keyword>
<feature type="compositionally biased region" description="Low complexity" evidence="6">
    <location>
        <begin position="1324"/>
        <end position="1339"/>
    </location>
</feature>
<evidence type="ECO:0000256" key="2">
    <source>
        <dbReference type="ARBA" id="ARBA00022490"/>
    </source>
</evidence>
<feature type="compositionally biased region" description="Polar residues" evidence="6">
    <location>
        <begin position="783"/>
        <end position="793"/>
    </location>
</feature>
<dbReference type="PANTHER" id="PTHR47970:SF12">
    <property type="entry name" value="KINESIN FAMILY MEMBER 11"/>
    <property type="match status" value="1"/>
</dbReference>
<feature type="compositionally biased region" description="Low complexity" evidence="6">
    <location>
        <begin position="4637"/>
        <end position="4657"/>
    </location>
</feature>
<feature type="coiled-coil region" evidence="5">
    <location>
        <begin position="3765"/>
        <end position="3825"/>
    </location>
</feature>
<feature type="coiled-coil region" evidence="5">
    <location>
        <begin position="4430"/>
        <end position="4467"/>
    </location>
</feature>
<feature type="coiled-coil region" evidence="5">
    <location>
        <begin position="3682"/>
        <end position="3730"/>
    </location>
</feature>
<accession>A0A835W1P5</accession>
<name>A0A835W1P5_CHLIN</name>
<feature type="region of interest" description="Disordered" evidence="6">
    <location>
        <begin position="4467"/>
        <end position="4497"/>
    </location>
</feature>
<feature type="region of interest" description="Disordered" evidence="6">
    <location>
        <begin position="2075"/>
        <end position="2111"/>
    </location>
</feature>
<evidence type="ECO:0000256" key="3">
    <source>
        <dbReference type="ARBA" id="ARBA00023175"/>
    </source>
</evidence>
<feature type="coiled-coil region" evidence="5">
    <location>
        <begin position="310"/>
        <end position="337"/>
    </location>
</feature>
<feature type="compositionally biased region" description="Low complexity" evidence="6">
    <location>
        <begin position="4739"/>
        <end position="4753"/>
    </location>
</feature>
<feature type="coiled-coil region" evidence="5">
    <location>
        <begin position="1697"/>
        <end position="1790"/>
    </location>
</feature>
<gene>
    <name evidence="7" type="ORF">HXX76_008584</name>
</gene>
<feature type="region of interest" description="Disordered" evidence="6">
    <location>
        <begin position="2481"/>
        <end position="2500"/>
    </location>
</feature>
<feature type="compositionally biased region" description="Polar residues" evidence="6">
    <location>
        <begin position="2481"/>
        <end position="2490"/>
    </location>
</feature>
<evidence type="ECO:0000313" key="7">
    <source>
        <dbReference type="EMBL" id="KAG2432851.1"/>
    </source>
</evidence>
<feature type="compositionally biased region" description="Basic and acidic residues" evidence="6">
    <location>
        <begin position="1165"/>
        <end position="1177"/>
    </location>
</feature>
<feature type="region of interest" description="Disordered" evidence="6">
    <location>
        <begin position="4522"/>
        <end position="4546"/>
    </location>
</feature>
<feature type="compositionally biased region" description="Polar residues" evidence="6">
    <location>
        <begin position="2019"/>
        <end position="2034"/>
    </location>
</feature>
<dbReference type="GO" id="GO:0090307">
    <property type="term" value="P:mitotic spindle assembly"/>
    <property type="evidence" value="ECO:0007669"/>
    <property type="project" value="TreeGrafter"/>
</dbReference>
<evidence type="ECO:0000256" key="6">
    <source>
        <dbReference type="SAM" id="MobiDB-lite"/>
    </source>
</evidence>
<feature type="compositionally biased region" description="Gly residues" evidence="6">
    <location>
        <begin position="813"/>
        <end position="831"/>
    </location>
</feature>
<feature type="coiled-coil region" evidence="5">
    <location>
        <begin position="1011"/>
        <end position="1066"/>
    </location>
</feature>
<organism evidence="7 8">
    <name type="scientific">Chlamydomonas incerta</name>
    <dbReference type="NCBI Taxonomy" id="51695"/>
    <lineage>
        <taxon>Eukaryota</taxon>
        <taxon>Viridiplantae</taxon>
        <taxon>Chlorophyta</taxon>
        <taxon>core chlorophytes</taxon>
        <taxon>Chlorophyceae</taxon>
        <taxon>CS clade</taxon>
        <taxon>Chlamydomonadales</taxon>
        <taxon>Chlamydomonadaceae</taxon>
        <taxon>Chlamydomonas</taxon>
    </lineage>
</organism>
<feature type="coiled-coil region" evidence="5">
    <location>
        <begin position="3198"/>
        <end position="3242"/>
    </location>
</feature>
<evidence type="ECO:0000256" key="5">
    <source>
        <dbReference type="SAM" id="Coils"/>
    </source>
</evidence>
<feature type="coiled-coil region" evidence="5">
    <location>
        <begin position="3363"/>
        <end position="3404"/>
    </location>
</feature>
<feature type="compositionally biased region" description="Low complexity" evidence="6">
    <location>
        <begin position="3077"/>
        <end position="3087"/>
    </location>
</feature>
<feature type="coiled-coil region" evidence="5">
    <location>
        <begin position="4312"/>
        <end position="4339"/>
    </location>
</feature>
<keyword evidence="5" id="KW-0175">Coiled coil</keyword>
<feature type="region of interest" description="Disordered" evidence="6">
    <location>
        <begin position="1164"/>
        <end position="1185"/>
    </location>
</feature>
<dbReference type="InterPro" id="IPR047149">
    <property type="entry name" value="KIF11-like"/>
</dbReference>
<feature type="region of interest" description="Disordered" evidence="6">
    <location>
        <begin position="3077"/>
        <end position="3103"/>
    </location>
</feature>
<feature type="region of interest" description="Disordered" evidence="6">
    <location>
        <begin position="1225"/>
        <end position="1278"/>
    </location>
</feature>
<dbReference type="GO" id="GO:0008574">
    <property type="term" value="F:plus-end-directed microtubule motor activity"/>
    <property type="evidence" value="ECO:0007669"/>
    <property type="project" value="TreeGrafter"/>
</dbReference>
<feature type="region of interest" description="Disordered" evidence="6">
    <location>
        <begin position="1925"/>
        <end position="2034"/>
    </location>
</feature>
<feature type="compositionally biased region" description="Polar residues" evidence="6">
    <location>
        <begin position="1928"/>
        <end position="1943"/>
    </location>
</feature>
<feature type="compositionally biased region" description="Polar residues" evidence="6">
    <location>
        <begin position="1970"/>
        <end position="1979"/>
    </location>
</feature>
<feature type="region of interest" description="Disordered" evidence="6">
    <location>
        <begin position="4729"/>
        <end position="4776"/>
    </location>
</feature>
<keyword evidence="2" id="KW-0963">Cytoplasm</keyword>
<feature type="region of interest" description="Disordered" evidence="6">
    <location>
        <begin position="129"/>
        <end position="151"/>
    </location>
</feature>
<feature type="compositionally biased region" description="Low complexity" evidence="6">
    <location>
        <begin position="1256"/>
        <end position="1278"/>
    </location>
</feature>
<feature type="coiled-coil region" evidence="5">
    <location>
        <begin position="371"/>
        <end position="405"/>
    </location>
</feature>
<evidence type="ECO:0000256" key="1">
    <source>
        <dbReference type="ARBA" id="ARBA00004245"/>
    </source>
</evidence>
<feature type="compositionally biased region" description="Low complexity" evidence="6">
    <location>
        <begin position="2568"/>
        <end position="2597"/>
    </location>
</feature>
<feature type="region of interest" description="Disordered" evidence="6">
    <location>
        <begin position="1614"/>
        <end position="1634"/>
    </location>
</feature>
<feature type="region of interest" description="Disordered" evidence="6">
    <location>
        <begin position="2565"/>
        <end position="2597"/>
    </location>
</feature>
<dbReference type="GO" id="GO:0072686">
    <property type="term" value="C:mitotic spindle"/>
    <property type="evidence" value="ECO:0007669"/>
    <property type="project" value="TreeGrafter"/>
</dbReference>
<dbReference type="PANTHER" id="PTHR47970">
    <property type="entry name" value="KINESIN-LIKE PROTEIN KIF11"/>
    <property type="match status" value="1"/>
</dbReference>
<feature type="compositionally biased region" description="Basic and acidic residues" evidence="6">
    <location>
        <begin position="4522"/>
        <end position="4533"/>
    </location>
</feature>
<evidence type="ECO:0000313" key="8">
    <source>
        <dbReference type="Proteomes" id="UP000650467"/>
    </source>
</evidence>
<protein>
    <submittedName>
        <fullName evidence="7">Uncharacterized protein</fullName>
    </submittedName>
</protein>
<feature type="region of interest" description="Disordered" evidence="6">
    <location>
        <begin position="4633"/>
        <end position="4657"/>
    </location>
</feature>
<proteinExistence type="predicted"/>
<feature type="region of interest" description="Disordered" evidence="6">
    <location>
        <begin position="2127"/>
        <end position="2180"/>
    </location>
</feature>
<comment type="subcellular location">
    <subcellularLocation>
        <location evidence="1">Cytoplasm</location>
        <location evidence="1">Cytoskeleton</location>
    </subcellularLocation>
</comment>
<feature type="region of interest" description="Disordered" evidence="6">
    <location>
        <begin position="1323"/>
        <end position="1345"/>
    </location>
</feature>
<dbReference type="GO" id="GO:0005876">
    <property type="term" value="C:spindle microtubule"/>
    <property type="evidence" value="ECO:0007669"/>
    <property type="project" value="TreeGrafter"/>
</dbReference>
<dbReference type="OrthoDB" id="540334at2759"/>
<keyword evidence="3" id="KW-0505">Motor protein</keyword>
<feature type="region of interest" description="Disordered" evidence="6">
    <location>
        <begin position="1873"/>
        <end position="1904"/>
    </location>
</feature>
<feature type="compositionally biased region" description="Polar residues" evidence="6">
    <location>
        <begin position="4754"/>
        <end position="4763"/>
    </location>
</feature>
<dbReference type="EMBL" id="JAEHOC010000020">
    <property type="protein sequence ID" value="KAG2432851.1"/>
    <property type="molecule type" value="Genomic_DNA"/>
</dbReference>
<feature type="coiled-coil region" evidence="5">
    <location>
        <begin position="3935"/>
        <end position="3962"/>
    </location>
</feature>
<feature type="coiled-coil region" evidence="5">
    <location>
        <begin position="228"/>
        <end position="262"/>
    </location>
</feature>
<reference evidence="7" key="1">
    <citation type="journal article" date="2020" name="bioRxiv">
        <title>Comparative genomics of Chlamydomonas.</title>
        <authorList>
            <person name="Craig R.J."/>
            <person name="Hasan A.R."/>
            <person name="Ness R.W."/>
            <person name="Keightley P.D."/>
        </authorList>
    </citation>
    <scope>NUCLEOTIDE SEQUENCE</scope>
    <source>
        <strain evidence="7">SAG 7.73</strain>
    </source>
</reference>
<sequence length="5332" mass="562864">MAAPSASPAGELVVATDIRGTLFRRALTLLDDVHAGLEEFGGLGAGTSHPASDPGNQQLALVPAAAGAAGEAAAGVIVPHAGGDVLERLLTSVVQGRTDTARRAVDAVAQIHSEIDSIISSFEREFPAQAEGDAGNRGWDEYGWDEPGPGQPSEEVLQMAAATTAAAARFRVRAAEAAQKALQLYDAAAKQAAAAAQATTRALELQASAEQHSAEGNLPQALEDIREANRLREESVEAARKSRQLQQEYLRQRKEAQEAHAQADAAMRRAYSLEHDALAAGLATATRDRDQLHERFDGLLRQAEGLQGQAVHWDAEAEAAVNRAEQAQQEADAQIAAGNYELGNALMQEAVQAQEHAGYARQQASVARDAAQRLQTDVRTARERLSSAEQVVADLSQRQAQLQEATTKQRQERLQEEAAGLVALCQSAEGATALHEQLVAVYEERLTQDQQQYDVLMSQGKTAEAEGLAVHINTWRELLDVARQNRDTSRTEAASMRTRLQDLSTQALMGDRPAPMAVEGSAQGFEELRGAPDRAGRARQAARVLARDLASAPAADLSLEEAERGADILMLQTDLHRHRTAMLAQQLQAERRRLPGSDASSESQQQAEALLDSMAVSHLVGALEASRLLQLWKQRSEQASSGAEDLRRMWQDIEQAASAQEDEAVRLEEQALRLHDAGQPEEAAATMAQAEELHRTAEQLRVEADRARAALHAREKATSDAQEQQRALLQGLQTVERAAERLQAELQQRGFDVGAVAPQDSGARDRQLATQEETATVMMASPSMLSRNSSTATLGAGYGHGTTTGSPGPRSIGAGGLSGGGSDQPSRGGGPEAALNTPALDTARPLMQLGRTSLARGQNAGRGGDGPEGPLLQELEAHAAVEMPEFPASRWDGYSALIGALEASAIDAEVLVAVATSTSNLQLDAQNCGGLAEQQQQRDAHRLERWKSVAAALPAEARNPVVEGVVERTNARCGHVLAAASLLVEALELQGECHGTLSGTLNSYRRALAGLHSAQEDAQAARAEAMTVQAQAQDSLGMDAALLAQVQQLEAELSNFEAEGAAAQALTTRFDLQRLQNKHMEAASQAGQLHAAYEAARQRAEQSRKKEAEASAVGQTLNSVAMLHAKAATEADEGVRYALEAYSNAVSALVVGARDSIAQLSSGAHVEETEAQLRTERLTGSTSNSRRCMAAARQLHDAAGAESAAGAGRIAAAVEQAATDLGVLSRQAPPGLSDPRMREAFGSNSPAGISGDSFTRRSQLADSSSARSLSPSRSDAAPVEGSALMAGAYRPGSGQPGSSDPAIQALQAIESELDRLHRRHQQDLDGLSSDADPDGSAAAEEMERQAVRQELQGLLREAEQKLESVRRQHESMRDPTPAEMQASYDLLQSHEQQVAMLQHALTACDELSRGNLRRARAAARGAELQVRYCEDVTELLKRAAETSRNAIAELESALQSARSETEAEALRQRLQDVHGMAEDVSRRQGDVAVELKAALARRNQLTEQLASEELAAQLREEWLQQARKAAAAAVTATAWEKRLAAARLDVEQLTAPVGAQQDKIKASGSLAQTMKAAAAQHCKQAADITRQAAEQREEARRLANRGLALEAESVKSMADSLQQQADGLTAQSAQMEEDARKLRAEAEDMERATGRSHILAAAKSDVLQHVASAHQLAITALHLRRSAAGKFNDAAVKHNQAAHQQAQLTGVDDELASLEAQMSGGGLRPSELATHMINIARTKQQASALRSALRATQQQVSQDRDTAMATARDAAKVEEQLAQIEPKIAILEQQAVAAVERQDSFFEASALSGGLSGTQLAEGGLQRIPTFGPQDPVPHASLSHASAALAGQASGGDGRGSAYEPLAGRPLLASPLASQRESASLPLRNSPGIGSEHSSARLGLGTAGSSMDEDAAPFAGKSGTVFGLAGASGSQRAHLQRSTSATSPREGGSGQQQDSEQPPRFTVNIGGLSGLQSTQSQPTPHAGSGALNVPLARLKRGGGSQQRQGSNLGPTAAGGASGVQLTPQGSPSPLSRTNSRTALDREGLFEAAEDPRSQPSNASMAPSSRAFMRLPEVPSMPQRQPYLGSSPAANIMSPLGSPRARDRGDGEEEGSAGALLDKVARHALRPLSNVKVSMPPGAAGPGAKLGTRERSASGGGGYSSSSESEDSDVGPACGGGGGAVERRLSRASLGVDLAQLHEEQTEEEDEDQEPDTKMYRTAKQRLEEVEARILALRRQGDTANTAAEILGRKQEQLRMDMEEAREGDSAQRAALLSHGDAMIRLKESEGSLCHKQADMLEDEAAACHDALHYATVDWRIRRELHRREERCDALTSKAQALAMEAQGYEADVADTTECVSLATFELNKAQADGVRHNTTMAQQRLSLFIEEQQRRLEVAKRRAADSRAGAARLATIARDAVARRQLCEKKSLCNKALYQSAVELADACEQKAKVAAQAQHYRLVGLKAAADAIGARVQQLDTARDTGSNVNTPTRGRGSMMVSNRPALHVPPEVMDQMARLADAAADCIQGYLEEMTAVTPEAISVLRRRTEAISALMQLHQDAFDGQDHLAQPAPAPAATAAANPAASGGGASTASGFADGAVDMPQQAAAPPTEAQRRAARITAAEAAVHGLDRACAMAADLRAMCVEAAAAQGVLCDARSEPSVIQAQLLGHKDSSLVVDMEEVAKQQQRLAVLEVQMPLARDQLGAALQAVEYDQAAAKLAEARHDLGSAATAALEAAAELHDSIDVRREALEMLRRHMTATTEEARMFRAGGNLLQATAADEAVKRLAADALMAEGSLAALVHESQLRHEEAAMAKTAAEELKRVAEGSSELAALLLRIVDEQQEARAASGQVEELSAAFQRLEAEAKAQQKMAEACTKQAESLQHQSLQLRTDLKFSAADAHLAEARQCRADAQEHLAAAAAAKQGAAGLSTHLKATVQYRDQLLREVRLLHSAAGHLQEALTCMRDKHHLVRKLRDVEHQLAHRDKHSHALEVEVAAGNGVPAKGKVAEADVLRTQLAASNSTIQHHLASKASFLQAASHLRVSMTSIRRSAECGAQADATMQEVLKARLAAATTGTDGSDAASPKAKTGASEAGTVPDLDSPEWQLQQAELRYRCLQGSISALAVVAAAAERACDARRRQVHLSDQAAGLVSDLAAKILEAEANADEAAGLEASVRAAGGDEEDEEMLKTKLMVNALLQKAETYRGEAAALQGRILQLQQEERAADKAAVELESADHRHTLEALDLTARIGVCREQESVQRAAARAQALEVDQLDREATGLESKAVQLRQQLTNASHSASAEDVANLMLVSKTMGAKAVAHRALQQQRKRELEGQEAECGRMAGDIALMAQRAEHVLRASETQAQVREMTSRIDQLRTDLAAAQSESADCSKLLDELREQSATLQAGVDADGTALSVNGGRGSAGTAATIRASSQAATTQAAVVLAEQMLQTHQQRVDVLQAALAAWESAKTRQEAVLRQQEQAVDQAEWRVRVERLQADLKAAAVAHTEKAKQLRGNAGKGTRVSIANGEELAGLSDAADAGEGSPAAVDPLKQLRAQAAAMRTAADAAHQHVLAASEEGLAARAAALAEEVSLQADRIHAAMALAAPMAERLAHAANTAISAARLQMACVGICSDLGAELAAMHAAMGAVRGIAGRIQDRMEAAERQARAGQALEAAEARGQAAALQAALQAELQKVQASRKKLAELEAKMRAAQQELQLTEDHLSQAQRPAGVAQTVAEYVHQACDLYFKCAERQPEVLRLVQMAAEAQERAEVAQHETRASKEAVQQHIQAGKGDAARVVERAAVALQQSMDEAQSDGRRLTAQADQESDACAADTAAAELYGDVALLSVRLLQALDLQAERQAEHDQLAGGLEALQRTLHSSKAALVQRRGEMQTLGAQIEAHRVEALMQRQRGNDAQACVRIDAAEELTSQLADVADEAMRLERRCEVLGQKQIVMSSLCAKGEALVEMLAQLARLCSAGVGHLMDARDAHDSHAGCLKDAARVGVSLSRQEEALASAEGRLQELHDSAAILQRQYQEALAAAVRAGSHEEADEEDRQDPEQLLHAARTARAGLLIARRQRTALHKEALATRNRLAAAETAVEICQLRINKARQRGEDAQRLVSAVLTLLDGSGALSVDSAEVIATATKSSRTDIMADGRSHGAACDAVTTASPRGDTEAAPDQNTKQNHGVLAAAQLHSVTLQAVAEAVSRHIEALETAAAAEQARGNALAAMQAAGAAREASDRQGIVIAELRRAATGASLAHDLQRLELTGHTRSTVAFAPVAASAGTGQLEALPETAEEASQLAVAAAEIEMERLQHETAYLEATAAQEQKLVSCLEQQHGLLRRASDSLLDMARFGIAAELSASPHMSAYEAASLLAACKQLSQQHAVALMLDAAAVQRYPTSGERAAAQTALLLAEHDALLAEEEQLLQRVQQLDDEAARRERELAEQMHAFGESGPASGRRLEDPDTPSSGTERAQLDADTERLQELTRNMLLRQQDLLREQYQEQGQLRERDRGHGRALVDSSRAGASSGDIDADLLAMAAAAVARAKAAAAELAGRDRPRQINFVALAPPPVSVSPQRGLAVGTAPTGAQQAAAAAAPASQSGNAGHPIAALATARVSAPSQPQHAAPAPAAASPQPKAPGVYITDMASLRSSDGNLAAYPALASTAAPGTTAPPQQPTPGMAGAASEIDAPQAAPLTARVTYPTAELAPQELQGPASPPSSTASSLLAPPSTSQGAPSSSHSQRGGRPWDAVSTPGPAPGLTAYLAGAAPSSTGASEAAYGLAGEAHAADQRAVAHALEGVRPETPLLVRLPLPDDLNSIAAEGLQQLWSGAALHYARAQHMHEGAILQLEQQWERCQTQLQVLQAEEMRVRAAGRIAEAEAVASAAVKWRQRAAHLHAAMKRHGMEAARHKSLARRATSMGERLHVLSAATTSAAASTSAGLEAAAAVTELRQAGLVPQLPTSVLAASPMVQGLERLQAALTEQIASLHTAAAGLQLQSQRTFAKANSRSKKLQLRLGSQPSSAAHAAALHKSHAYAEQAALLGERAVEQATQSRELGALADRLSGESSDLGQVAERLQRAMEQELRAQQALVQAADLALCEAMQAALFGAGLAGALASDGSAAAVPRGDLDSLLTTGYALGVCAAAAEADARRGEDLAQEALRAVQGTKEALEARLATFARVVEDVAGALSALAARRSAHRESLLAQVAAATTCVARANAKAAGRRNVGDVAAAEKYAQAAEGWAQQADKLVGEARSSAAAAEDLVQRAQALSGLSGRVRPLQAALDRYLDEQLDAWAAAALERVHLRGL</sequence>
<dbReference type="GO" id="GO:0051231">
    <property type="term" value="P:spindle elongation"/>
    <property type="evidence" value="ECO:0007669"/>
    <property type="project" value="TreeGrafter"/>
</dbReference>
<feature type="coiled-coil region" evidence="5">
    <location>
        <begin position="3454"/>
        <end position="3495"/>
    </location>
</feature>
<feature type="coiled-coil region" evidence="5">
    <location>
        <begin position="4018"/>
        <end position="4052"/>
    </location>
</feature>
<feature type="compositionally biased region" description="Polar residues" evidence="6">
    <location>
        <begin position="1615"/>
        <end position="1630"/>
    </location>
</feature>